<evidence type="ECO:0000313" key="4">
    <source>
        <dbReference type="Proteomes" id="UP001219518"/>
    </source>
</evidence>
<dbReference type="InterPro" id="IPR021346">
    <property type="entry name" value="Tma16"/>
</dbReference>
<dbReference type="Proteomes" id="UP001219518">
    <property type="component" value="Unassembled WGS sequence"/>
</dbReference>
<sequence length="210" mass="24500">MGGYIEIVECKGAYGLTPKQQKKSVTLDNVSHPKSRKAIKMFKENKKHAAREKTKMATYVKLNLVGEKLLWFKERIPPDVAVCSKSCIDELLQTYLCRFDEELEQIRLKHSIGQRKNRQHASREDLIRHTQEREREEYNTCGIELPNLLDEGQVKILREWNGELRFLQNFKLVRLGKKNLHESNSMDDETTENSTKTSDETNDEDESMAE</sequence>
<feature type="region of interest" description="Disordered" evidence="2">
    <location>
        <begin position="180"/>
        <end position="210"/>
    </location>
</feature>
<comment type="similarity">
    <text evidence="1">Belongs to the TMA16 family.</text>
</comment>
<organism evidence="3 4">
    <name type="scientific">Frankliniella fusca</name>
    <dbReference type="NCBI Taxonomy" id="407009"/>
    <lineage>
        <taxon>Eukaryota</taxon>
        <taxon>Metazoa</taxon>
        <taxon>Ecdysozoa</taxon>
        <taxon>Arthropoda</taxon>
        <taxon>Hexapoda</taxon>
        <taxon>Insecta</taxon>
        <taxon>Pterygota</taxon>
        <taxon>Neoptera</taxon>
        <taxon>Paraneoptera</taxon>
        <taxon>Thysanoptera</taxon>
        <taxon>Terebrantia</taxon>
        <taxon>Thripoidea</taxon>
        <taxon>Thripidae</taxon>
        <taxon>Frankliniella</taxon>
    </lineage>
</organism>
<evidence type="ECO:0000313" key="3">
    <source>
        <dbReference type="EMBL" id="KAK3911753.1"/>
    </source>
</evidence>
<dbReference type="FunFam" id="1.20.1440.170:FF:000001">
    <property type="entry name" value="Translation machinery-associated 16 homolog"/>
    <property type="match status" value="1"/>
</dbReference>
<evidence type="ECO:0000256" key="2">
    <source>
        <dbReference type="SAM" id="MobiDB-lite"/>
    </source>
</evidence>
<dbReference type="PANTHER" id="PTHR13349">
    <property type="entry name" value="TRANSLATION MACHINERY-ASSOCIATED PROTEIN 16"/>
    <property type="match status" value="1"/>
</dbReference>
<dbReference type="Pfam" id="PF11176">
    <property type="entry name" value="Tma16"/>
    <property type="match status" value="1"/>
</dbReference>
<reference evidence="3" key="2">
    <citation type="journal article" date="2023" name="BMC Genomics">
        <title>Pest status, molecular evolution, and epigenetic factors derived from the genome assembly of Frankliniella fusca, a thysanopteran phytovirus vector.</title>
        <authorList>
            <person name="Catto M.A."/>
            <person name="Labadie P.E."/>
            <person name="Jacobson A.L."/>
            <person name="Kennedy G.G."/>
            <person name="Srinivasan R."/>
            <person name="Hunt B.G."/>
        </authorList>
    </citation>
    <scope>NUCLEOTIDE SEQUENCE</scope>
    <source>
        <strain evidence="3">PL_HMW_Pooled</strain>
    </source>
</reference>
<accession>A0AAE1GZK4</accession>
<dbReference type="PANTHER" id="PTHR13349:SF2">
    <property type="entry name" value="TRANSLATION MACHINERY-ASSOCIATED PROTEIN 16"/>
    <property type="match status" value="1"/>
</dbReference>
<dbReference type="AlphaFoldDB" id="A0AAE1GZK4"/>
<gene>
    <name evidence="3" type="ORF">KUF71_021414</name>
</gene>
<proteinExistence type="inferred from homology"/>
<protein>
    <submittedName>
        <fullName evidence="3">Translation machinery-associated protein 16</fullName>
    </submittedName>
</protein>
<reference evidence="3" key="1">
    <citation type="submission" date="2021-07" db="EMBL/GenBank/DDBJ databases">
        <authorList>
            <person name="Catto M.A."/>
            <person name="Jacobson A."/>
            <person name="Kennedy G."/>
            <person name="Labadie P."/>
            <person name="Hunt B.G."/>
            <person name="Srinivasan R."/>
        </authorList>
    </citation>
    <scope>NUCLEOTIDE SEQUENCE</scope>
    <source>
        <strain evidence="3">PL_HMW_Pooled</strain>
        <tissue evidence="3">Head</tissue>
    </source>
</reference>
<dbReference type="Gene3D" id="1.20.1440.170">
    <property type="entry name" value="Translation machinery-associated protein 16-like"/>
    <property type="match status" value="1"/>
</dbReference>
<dbReference type="EMBL" id="JAHWGI010000284">
    <property type="protein sequence ID" value="KAK3911753.1"/>
    <property type="molecule type" value="Genomic_DNA"/>
</dbReference>
<name>A0AAE1GZK4_9NEOP</name>
<evidence type="ECO:0000256" key="1">
    <source>
        <dbReference type="ARBA" id="ARBA00034127"/>
    </source>
</evidence>
<dbReference type="InterPro" id="IPR038356">
    <property type="entry name" value="Tma16_sf"/>
</dbReference>
<keyword evidence="4" id="KW-1185">Reference proteome</keyword>
<dbReference type="GO" id="GO:0005634">
    <property type="term" value="C:nucleus"/>
    <property type="evidence" value="ECO:0007669"/>
    <property type="project" value="TreeGrafter"/>
</dbReference>
<feature type="compositionally biased region" description="Acidic residues" evidence="2">
    <location>
        <begin position="200"/>
        <end position="210"/>
    </location>
</feature>
<comment type="caution">
    <text evidence="3">The sequence shown here is derived from an EMBL/GenBank/DDBJ whole genome shotgun (WGS) entry which is preliminary data.</text>
</comment>